<comment type="caution">
    <text evidence="3">The sequence shown here is derived from an EMBL/GenBank/DDBJ whole genome shotgun (WGS) entry which is preliminary data.</text>
</comment>
<dbReference type="AlphaFoldDB" id="A0A942UTM0"/>
<dbReference type="Gene3D" id="3.30.360.10">
    <property type="entry name" value="Dihydrodipicolinate Reductase, domain 2"/>
    <property type="match status" value="1"/>
</dbReference>
<evidence type="ECO:0000313" key="3">
    <source>
        <dbReference type="EMBL" id="MBS4224528.1"/>
    </source>
</evidence>
<feature type="domain" description="GFO/IDH/MocA-like oxidoreductase" evidence="2">
    <location>
        <begin position="131"/>
        <end position="253"/>
    </location>
</feature>
<dbReference type="SUPFAM" id="SSF55347">
    <property type="entry name" value="Glyceraldehyde-3-phosphate dehydrogenase-like, C-terminal domain"/>
    <property type="match status" value="1"/>
</dbReference>
<dbReference type="PANTHER" id="PTHR43249">
    <property type="entry name" value="UDP-N-ACETYL-2-AMINO-2-DEOXY-D-GLUCURONATE OXIDASE"/>
    <property type="match status" value="1"/>
</dbReference>
<dbReference type="Proteomes" id="UP000676456">
    <property type="component" value="Unassembled WGS sequence"/>
</dbReference>
<evidence type="ECO:0000259" key="1">
    <source>
        <dbReference type="Pfam" id="PF01408"/>
    </source>
</evidence>
<feature type="domain" description="Gfo/Idh/MocA-like oxidoreductase N-terminal" evidence="1">
    <location>
        <begin position="4"/>
        <end position="119"/>
    </location>
</feature>
<organism evidence="3 4">
    <name type="scientific">Lederbergia citrea</name>
    <dbReference type="NCBI Taxonomy" id="2833581"/>
    <lineage>
        <taxon>Bacteria</taxon>
        <taxon>Bacillati</taxon>
        <taxon>Bacillota</taxon>
        <taxon>Bacilli</taxon>
        <taxon>Bacillales</taxon>
        <taxon>Bacillaceae</taxon>
        <taxon>Lederbergia</taxon>
    </lineage>
</organism>
<dbReference type="PANTHER" id="PTHR43249:SF1">
    <property type="entry name" value="D-GLUCOSIDE 3-DEHYDROGENASE"/>
    <property type="match status" value="1"/>
</dbReference>
<dbReference type="Pfam" id="PF22725">
    <property type="entry name" value="GFO_IDH_MocA_C3"/>
    <property type="match status" value="1"/>
</dbReference>
<dbReference type="InterPro" id="IPR052515">
    <property type="entry name" value="Gfo/Idh/MocA_Oxidoreductase"/>
</dbReference>
<gene>
    <name evidence="3" type="ORF">KHA91_17605</name>
</gene>
<sequence length="324" mass="36259">MEKVKVGFVGVGGIATVHLKNISNNEHAEIVAVCDISEENAKKQGETFNATAYTDFDEMLEKEKLDALFVSVPPFAHGEIEEKAVQKGIHILVEKPLELDLEKAKKKAAIIRESGVINASGYCLRYLDTVQKAKEYLEDKKIAMVRGHYISSFVETPWYRVQSKSGGQLVEQSTHILDAMRYFAGDIEDVHANMSLQVMSNIENVDIPDVTSVNVAFESGAVGHLDSSFTQNDHRMGVEILGRDFRIELNGTTLSIIEKDKTTIYKSNVDFYEEQDRIFIEAVRTNNQDLILSSYDEGLKTLAVSLAANQSNKIRETVRMGEFN</sequence>
<dbReference type="GO" id="GO:0000166">
    <property type="term" value="F:nucleotide binding"/>
    <property type="evidence" value="ECO:0007669"/>
    <property type="project" value="InterPro"/>
</dbReference>
<dbReference type="InterPro" id="IPR055170">
    <property type="entry name" value="GFO_IDH_MocA-like_dom"/>
</dbReference>
<evidence type="ECO:0000259" key="2">
    <source>
        <dbReference type="Pfam" id="PF22725"/>
    </source>
</evidence>
<dbReference type="Pfam" id="PF01408">
    <property type="entry name" value="GFO_IDH_MocA"/>
    <property type="match status" value="1"/>
</dbReference>
<dbReference type="Gene3D" id="3.40.50.720">
    <property type="entry name" value="NAD(P)-binding Rossmann-like Domain"/>
    <property type="match status" value="1"/>
</dbReference>
<dbReference type="SUPFAM" id="SSF51735">
    <property type="entry name" value="NAD(P)-binding Rossmann-fold domains"/>
    <property type="match status" value="1"/>
</dbReference>
<name>A0A942UTM0_9BACI</name>
<reference evidence="3 4" key="1">
    <citation type="submission" date="2021-05" db="EMBL/GenBank/DDBJ databases">
        <title>Novel Bacillus species.</title>
        <authorList>
            <person name="Liu G."/>
        </authorList>
    </citation>
    <scope>NUCLEOTIDE SEQUENCE [LARGE SCALE GENOMIC DNA]</scope>
    <source>
        <strain evidence="3 4">FJAT-49682</strain>
    </source>
</reference>
<evidence type="ECO:0000313" key="4">
    <source>
        <dbReference type="Proteomes" id="UP000676456"/>
    </source>
</evidence>
<dbReference type="RefSeq" id="WP_213099582.1">
    <property type="nucleotide sequence ID" value="NZ_JAGYPH010000004.1"/>
</dbReference>
<protein>
    <submittedName>
        <fullName evidence="3">Gfo/Idh/MocA family oxidoreductase</fullName>
    </submittedName>
</protein>
<dbReference type="InterPro" id="IPR036291">
    <property type="entry name" value="NAD(P)-bd_dom_sf"/>
</dbReference>
<proteinExistence type="predicted"/>
<accession>A0A942UTM0</accession>
<dbReference type="EMBL" id="JAGYPN010000004">
    <property type="protein sequence ID" value="MBS4224528.1"/>
    <property type="molecule type" value="Genomic_DNA"/>
</dbReference>
<dbReference type="InterPro" id="IPR000683">
    <property type="entry name" value="Gfo/Idh/MocA-like_OxRdtase_N"/>
</dbReference>
<keyword evidence="4" id="KW-1185">Reference proteome</keyword>